<feature type="region of interest" description="Disordered" evidence="1">
    <location>
        <begin position="1"/>
        <end position="24"/>
    </location>
</feature>
<feature type="compositionally biased region" description="Polar residues" evidence="1">
    <location>
        <begin position="8"/>
        <end position="20"/>
    </location>
</feature>
<evidence type="ECO:0000313" key="3">
    <source>
        <dbReference type="Proteomes" id="UP000299102"/>
    </source>
</evidence>
<dbReference type="Proteomes" id="UP000299102">
    <property type="component" value="Unassembled WGS sequence"/>
</dbReference>
<reference evidence="2 3" key="1">
    <citation type="journal article" date="2019" name="Commun. Biol.">
        <title>The bagworm genome reveals a unique fibroin gene that provides high tensile strength.</title>
        <authorList>
            <person name="Kono N."/>
            <person name="Nakamura H."/>
            <person name="Ohtoshi R."/>
            <person name="Tomita M."/>
            <person name="Numata K."/>
            <person name="Arakawa K."/>
        </authorList>
    </citation>
    <scope>NUCLEOTIDE SEQUENCE [LARGE SCALE GENOMIC DNA]</scope>
</reference>
<gene>
    <name evidence="2" type="ORF">EVAR_13047_1</name>
</gene>
<name>A0A4C1VI83_EUMVA</name>
<organism evidence="2 3">
    <name type="scientific">Eumeta variegata</name>
    <name type="common">Bagworm moth</name>
    <name type="synonym">Eumeta japonica</name>
    <dbReference type="NCBI Taxonomy" id="151549"/>
    <lineage>
        <taxon>Eukaryota</taxon>
        <taxon>Metazoa</taxon>
        <taxon>Ecdysozoa</taxon>
        <taxon>Arthropoda</taxon>
        <taxon>Hexapoda</taxon>
        <taxon>Insecta</taxon>
        <taxon>Pterygota</taxon>
        <taxon>Neoptera</taxon>
        <taxon>Endopterygota</taxon>
        <taxon>Lepidoptera</taxon>
        <taxon>Glossata</taxon>
        <taxon>Ditrysia</taxon>
        <taxon>Tineoidea</taxon>
        <taxon>Psychidae</taxon>
        <taxon>Oiketicinae</taxon>
        <taxon>Eumeta</taxon>
    </lineage>
</organism>
<dbReference type="AlphaFoldDB" id="A0A4C1VI83"/>
<protein>
    <submittedName>
        <fullName evidence="2">Uncharacterized protein</fullName>
    </submittedName>
</protein>
<sequence length="69" mass="7976">MGLKDTRNNPLRSETGSEYLTRNKLPAKLSTPDLKWTGDLIKDKGYRRLQAAQDHTSWKSRKEQWTSNG</sequence>
<comment type="caution">
    <text evidence="2">The sequence shown here is derived from an EMBL/GenBank/DDBJ whole genome shotgun (WGS) entry which is preliminary data.</text>
</comment>
<evidence type="ECO:0000313" key="2">
    <source>
        <dbReference type="EMBL" id="GBP38007.1"/>
    </source>
</evidence>
<dbReference type="EMBL" id="BGZK01000342">
    <property type="protein sequence ID" value="GBP38007.1"/>
    <property type="molecule type" value="Genomic_DNA"/>
</dbReference>
<evidence type="ECO:0000256" key="1">
    <source>
        <dbReference type="SAM" id="MobiDB-lite"/>
    </source>
</evidence>
<proteinExistence type="predicted"/>
<accession>A0A4C1VI83</accession>
<keyword evidence="3" id="KW-1185">Reference proteome</keyword>